<keyword evidence="4 7" id="KW-0812">Transmembrane</keyword>
<sequence length="416" mass="46070">MPFFAYKGRNGSGELVAGVLEGVDPGAIADQLFGSGVTPLDISPTTRKATSGAAGSGSKESLRERLFRKKVTSLDVQLFSRQIYTLLKSGVPIMRGLAGLQESAVNKSFGAVLRDLRESLDAGRELSSAMRRHTDVFSPFYLAMVRVGEMTGRLEEVFLRLFDHLEFDRDMRERVKTALRYPTFVVIAMIAAMVVVNVFVIPQFETVFKSFHAELPMVTQMLIGFSRFTVAWWPAFATGAGAAFFGFRAWTRTTAGRLTWDRYKLKLPIAGKIIHKATMARFARSFALSIRSGVPIVQALTVVSQTADNAYLSMRIEQMRDGVERGESILRTAGNAHVFTPIVLQMIAVGEEAGSLDDLMDEIAMMYEREVDYELKTLSSQIEPILITFLGAMVLVLALGIFLPIWDMGKAALHNK</sequence>
<evidence type="ECO:0000256" key="6">
    <source>
        <dbReference type="ARBA" id="ARBA00023136"/>
    </source>
</evidence>
<evidence type="ECO:0000256" key="5">
    <source>
        <dbReference type="ARBA" id="ARBA00022989"/>
    </source>
</evidence>
<proteinExistence type="inferred from homology"/>
<dbReference type="EMBL" id="JANUGX010000003">
    <property type="protein sequence ID" value="MCS0588444.1"/>
    <property type="molecule type" value="Genomic_DNA"/>
</dbReference>
<gene>
    <name evidence="9" type="ORF">NX782_04430</name>
</gene>
<evidence type="ECO:0000256" key="1">
    <source>
        <dbReference type="ARBA" id="ARBA00004651"/>
    </source>
</evidence>
<comment type="subcellular location">
    <subcellularLocation>
        <location evidence="1">Cell membrane</location>
        <topology evidence="1">Multi-pass membrane protein</topology>
    </subcellularLocation>
</comment>
<evidence type="ECO:0000313" key="10">
    <source>
        <dbReference type="Proteomes" id="UP001205560"/>
    </source>
</evidence>
<accession>A0ABT2A2M9</accession>
<evidence type="ECO:0000259" key="8">
    <source>
        <dbReference type="Pfam" id="PF00482"/>
    </source>
</evidence>
<dbReference type="InterPro" id="IPR042094">
    <property type="entry name" value="T2SS_GspF_sf"/>
</dbReference>
<feature type="transmembrane region" description="Helical" evidence="7">
    <location>
        <begin position="221"/>
        <end position="247"/>
    </location>
</feature>
<name>A0ABT2A2M9_9BURK</name>
<keyword evidence="3" id="KW-1003">Cell membrane</keyword>
<dbReference type="Proteomes" id="UP001205560">
    <property type="component" value="Unassembled WGS sequence"/>
</dbReference>
<feature type="transmembrane region" description="Helical" evidence="7">
    <location>
        <begin position="179"/>
        <end position="201"/>
    </location>
</feature>
<feature type="domain" description="Type II secretion system protein GspF" evidence="8">
    <location>
        <begin position="79"/>
        <end position="202"/>
    </location>
</feature>
<reference evidence="9 10" key="1">
    <citation type="submission" date="2022-08" db="EMBL/GenBank/DDBJ databases">
        <title>Reclassification of Massilia species as members of the genera Telluria, Duganella, Pseudoduganella, Mokoshia gen. nov. and Zemynaea gen. nov. using orthogonal and non-orthogonal genome-based approaches.</title>
        <authorList>
            <person name="Bowman J.P."/>
        </authorList>
    </citation>
    <scope>NUCLEOTIDE SEQUENCE [LARGE SCALE GENOMIC DNA]</scope>
    <source>
        <strain evidence="9 10">LMG 28164</strain>
    </source>
</reference>
<dbReference type="InterPro" id="IPR018076">
    <property type="entry name" value="T2SS_GspF_dom"/>
</dbReference>
<keyword evidence="10" id="KW-1185">Reference proteome</keyword>
<evidence type="ECO:0000256" key="3">
    <source>
        <dbReference type="ARBA" id="ARBA00022475"/>
    </source>
</evidence>
<evidence type="ECO:0000256" key="7">
    <source>
        <dbReference type="SAM" id="Phobius"/>
    </source>
</evidence>
<feature type="transmembrane region" description="Helical" evidence="7">
    <location>
        <begin position="385"/>
        <end position="406"/>
    </location>
</feature>
<comment type="caution">
    <text evidence="9">The sequence shown here is derived from an EMBL/GenBank/DDBJ whole genome shotgun (WGS) entry which is preliminary data.</text>
</comment>
<organism evidence="9 10">
    <name type="scientific">Massilia norwichensis</name>
    <dbReference type="NCBI Taxonomy" id="1442366"/>
    <lineage>
        <taxon>Bacteria</taxon>
        <taxon>Pseudomonadati</taxon>
        <taxon>Pseudomonadota</taxon>
        <taxon>Betaproteobacteria</taxon>
        <taxon>Burkholderiales</taxon>
        <taxon>Oxalobacteraceae</taxon>
        <taxon>Telluria group</taxon>
        <taxon>Massilia</taxon>
    </lineage>
</organism>
<dbReference type="RefSeq" id="WP_258844205.1">
    <property type="nucleotide sequence ID" value="NZ_JANUGX010000003.1"/>
</dbReference>
<evidence type="ECO:0000256" key="4">
    <source>
        <dbReference type="ARBA" id="ARBA00022692"/>
    </source>
</evidence>
<dbReference type="PRINTS" id="PR00812">
    <property type="entry name" value="BCTERIALGSPF"/>
</dbReference>
<evidence type="ECO:0000256" key="2">
    <source>
        <dbReference type="ARBA" id="ARBA00005745"/>
    </source>
</evidence>
<dbReference type="PANTHER" id="PTHR30012:SF4">
    <property type="entry name" value="MSHA BIOGENESIS PROTEIN MSHG"/>
    <property type="match status" value="1"/>
</dbReference>
<evidence type="ECO:0000313" key="9">
    <source>
        <dbReference type="EMBL" id="MCS0588444.1"/>
    </source>
</evidence>
<keyword evidence="5 7" id="KW-1133">Transmembrane helix</keyword>
<dbReference type="InterPro" id="IPR003004">
    <property type="entry name" value="GspF/PilC"/>
</dbReference>
<dbReference type="PANTHER" id="PTHR30012">
    <property type="entry name" value="GENERAL SECRETION PATHWAY PROTEIN"/>
    <property type="match status" value="1"/>
</dbReference>
<keyword evidence="6 7" id="KW-0472">Membrane</keyword>
<dbReference type="Gene3D" id="1.20.81.30">
    <property type="entry name" value="Type II secretion system (T2SS), domain F"/>
    <property type="match status" value="2"/>
</dbReference>
<comment type="similarity">
    <text evidence="2">Belongs to the GSP F family.</text>
</comment>
<protein>
    <submittedName>
        <fullName evidence="9">Type II secretion system F family protein</fullName>
    </submittedName>
</protein>
<feature type="domain" description="Type II secretion system protein GspF" evidence="8">
    <location>
        <begin position="282"/>
        <end position="404"/>
    </location>
</feature>
<dbReference type="Pfam" id="PF00482">
    <property type="entry name" value="T2SSF"/>
    <property type="match status" value="2"/>
</dbReference>